<protein>
    <submittedName>
        <fullName evidence="2">Uncharacterized protein</fullName>
    </submittedName>
</protein>
<feature type="compositionally biased region" description="Pro residues" evidence="1">
    <location>
        <begin position="84"/>
        <end position="94"/>
    </location>
</feature>
<dbReference type="InterPro" id="IPR051425">
    <property type="entry name" value="Formin_Homology"/>
</dbReference>
<feature type="compositionally biased region" description="Low complexity" evidence="1">
    <location>
        <begin position="40"/>
        <end position="59"/>
    </location>
</feature>
<comment type="caution">
    <text evidence="2">The sequence shown here is derived from an EMBL/GenBank/DDBJ whole genome shotgun (WGS) entry which is preliminary data.</text>
</comment>
<dbReference type="Proteomes" id="UP001281003">
    <property type="component" value="Unassembled WGS sequence"/>
</dbReference>
<dbReference type="PANTHER" id="PTHR45725">
    <property type="entry name" value="FORMIN HOMOLOGY 2 FAMILY MEMBER"/>
    <property type="match status" value="1"/>
</dbReference>
<name>A0AAE0U9Q6_SORBR</name>
<reference evidence="2" key="1">
    <citation type="journal article" date="2023" name="Mol. Phylogenet. Evol.">
        <title>Genome-scale phylogeny and comparative genomics of the fungal order Sordariales.</title>
        <authorList>
            <person name="Hensen N."/>
            <person name="Bonometti L."/>
            <person name="Westerberg I."/>
            <person name="Brannstrom I.O."/>
            <person name="Guillou S."/>
            <person name="Cros-Aarteil S."/>
            <person name="Calhoun S."/>
            <person name="Haridas S."/>
            <person name="Kuo A."/>
            <person name="Mondo S."/>
            <person name="Pangilinan J."/>
            <person name="Riley R."/>
            <person name="LaButti K."/>
            <person name="Andreopoulos B."/>
            <person name="Lipzen A."/>
            <person name="Chen C."/>
            <person name="Yan M."/>
            <person name="Daum C."/>
            <person name="Ng V."/>
            <person name="Clum A."/>
            <person name="Steindorff A."/>
            <person name="Ohm R.A."/>
            <person name="Martin F."/>
            <person name="Silar P."/>
            <person name="Natvig D.O."/>
            <person name="Lalanne C."/>
            <person name="Gautier V."/>
            <person name="Ament-Velasquez S.L."/>
            <person name="Kruys A."/>
            <person name="Hutchinson M.I."/>
            <person name="Powell A.J."/>
            <person name="Barry K."/>
            <person name="Miller A.N."/>
            <person name="Grigoriev I.V."/>
            <person name="Debuchy R."/>
            <person name="Gladieux P."/>
            <person name="Hiltunen Thoren M."/>
            <person name="Johannesson H."/>
        </authorList>
    </citation>
    <scope>NUCLEOTIDE SEQUENCE</scope>
    <source>
        <strain evidence="2">FGSC 1904</strain>
    </source>
</reference>
<evidence type="ECO:0000256" key="1">
    <source>
        <dbReference type="SAM" id="MobiDB-lite"/>
    </source>
</evidence>
<accession>A0AAE0U9Q6</accession>
<proteinExistence type="predicted"/>
<evidence type="ECO:0000313" key="2">
    <source>
        <dbReference type="EMBL" id="KAK3395785.1"/>
    </source>
</evidence>
<feature type="region of interest" description="Disordered" evidence="1">
    <location>
        <begin position="1"/>
        <end position="24"/>
    </location>
</feature>
<reference evidence="2" key="2">
    <citation type="submission" date="2023-07" db="EMBL/GenBank/DDBJ databases">
        <authorList>
            <consortium name="Lawrence Berkeley National Laboratory"/>
            <person name="Haridas S."/>
            <person name="Hensen N."/>
            <person name="Bonometti L."/>
            <person name="Westerberg I."/>
            <person name="Brannstrom I.O."/>
            <person name="Guillou S."/>
            <person name="Cros-Aarteil S."/>
            <person name="Calhoun S."/>
            <person name="Kuo A."/>
            <person name="Mondo S."/>
            <person name="Pangilinan J."/>
            <person name="Riley R."/>
            <person name="LaButti K."/>
            <person name="Andreopoulos B."/>
            <person name="Lipzen A."/>
            <person name="Chen C."/>
            <person name="Yanf M."/>
            <person name="Daum C."/>
            <person name="Ng V."/>
            <person name="Clum A."/>
            <person name="Steindorff A."/>
            <person name="Ohm R."/>
            <person name="Martin F."/>
            <person name="Silar P."/>
            <person name="Natvig D."/>
            <person name="Lalanne C."/>
            <person name="Gautier V."/>
            <person name="Ament-velasquez S.L."/>
            <person name="Kruys A."/>
            <person name="Hutchinson M.I."/>
            <person name="Powell A.J."/>
            <person name="Barry K."/>
            <person name="Miller A.N."/>
            <person name="Grigoriev I.V."/>
            <person name="Debuchy R."/>
            <person name="Gladieux P."/>
            <person name="Thoren M.H."/>
            <person name="Johannesson H."/>
        </authorList>
    </citation>
    <scope>NUCLEOTIDE SEQUENCE</scope>
    <source>
        <strain evidence="2">FGSC 1904</strain>
    </source>
</reference>
<dbReference type="PANTHER" id="PTHR45725:SF1">
    <property type="entry name" value="DISHEVELLED ASSOCIATED ACTIVATOR OF MORPHOGENESIS, ISOFORM D"/>
    <property type="match status" value="1"/>
</dbReference>
<feature type="region of interest" description="Disordered" evidence="1">
    <location>
        <begin position="451"/>
        <end position="477"/>
    </location>
</feature>
<dbReference type="EMBL" id="JAUTDP010000010">
    <property type="protein sequence ID" value="KAK3395785.1"/>
    <property type="molecule type" value="Genomic_DNA"/>
</dbReference>
<gene>
    <name evidence="2" type="ORF">B0T20DRAFT_359887</name>
</gene>
<feature type="compositionally biased region" description="Acidic residues" evidence="1">
    <location>
        <begin position="14"/>
        <end position="24"/>
    </location>
</feature>
<organism evidence="2 3">
    <name type="scientific">Sordaria brevicollis</name>
    <dbReference type="NCBI Taxonomy" id="83679"/>
    <lineage>
        <taxon>Eukaryota</taxon>
        <taxon>Fungi</taxon>
        <taxon>Dikarya</taxon>
        <taxon>Ascomycota</taxon>
        <taxon>Pezizomycotina</taxon>
        <taxon>Sordariomycetes</taxon>
        <taxon>Sordariomycetidae</taxon>
        <taxon>Sordariales</taxon>
        <taxon>Sordariaceae</taxon>
        <taxon>Sordaria</taxon>
    </lineage>
</organism>
<dbReference type="AlphaFoldDB" id="A0AAE0U9Q6"/>
<feature type="region of interest" description="Disordered" evidence="1">
    <location>
        <begin position="39"/>
        <end position="152"/>
    </location>
</feature>
<keyword evidence="3" id="KW-1185">Reference proteome</keyword>
<evidence type="ECO:0000313" key="3">
    <source>
        <dbReference type="Proteomes" id="UP001281003"/>
    </source>
</evidence>
<sequence>MAEIVDPNAPPCDADGDYDMGYNDEDFDEFFKGLEEFNGAASIQAQPQASSSQAPDASPGNNIQQCANLARQMLSRSPTMAAGPPSPPPPPPQPASSEPYESAFDMEEAPPASVPVFQSGWQPIPPRPSPSFQLPHADNRYDGLPGPSHPPERVYLAPQGPPPFAPPVAPFVTVQDEDVVEVIDENGNIIIESGGPQRQRFLANTAALLRSSPVLAALIMPEIQNQAHQEHGMVQQTPPPPPPPMQNPMRSRAAFFVPPSPTDGRSLPSLVIPDVEDKVCKTFLLIIHGFISGVEKSFKSVQLFYDLLLFTHRYEMTLSLQSVAVPWLKRIYQENPLRHDEVAKQLWVVYELGHLKMIRYTIRNMVKTARITKDGQLLGYGAQEGEDEYTRWAPLVHLGLLRDITICRQRVMNRLLFEVEQVIERLTSSPPVLPPRDSSDDEQVLPVRAGAVRAGGHPRNQGPKNSKQPIEIPPDDAPRQMCVSRKPPGRVTHAVNCDASMLGALHRTLRQEGWATLDMTGSPSHLYRKIKKIGKTATEQVVITHSLKGHKACDPFGDDKWFKLEDIIMEEVKQIPFDIEELKKRGALMGFSVNDWK</sequence>